<organism evidence="4 5">
    <name type="scientific">Syncephalastrum racemosum</name>
    <name type="common">Filamentous fungus</name>
    <dbReference type="NCBI Taxonomy" id="13706"/>
    <lineage>
        <taxon>Eukaryota</taxon>
        <taxon>Fungi</taxon>
        <taxon>Fungi incertae sedis</taxon>
        <taxon>Mucoromycota</taxon>
        <taxon>Mucoromycotina</taxon>
        <taxon>Mucoromycetes</taxon>
        <taxon>Mucorales</taxon>
        <taxon>Syncephalastraceae</taxon>
        <taxon>Syncephalastrum</taxon>
    </lineage>
</organism>
<dbReference type="EMBL" id="MCGN01000001">
    <property type="protein sequence ID" value="ORZ02992.1"/>
    <property type="molecule type" value="Genomic_DNA"/>
</dbReference>
<dbReference type="SUPFAM" id="SSF50129">
    <property type="entry name" value="GroES-like"/>
    <property type="match status" value="1"/>
</dbReference>
<dbReference type="Gene3D" id="3.40.50.720">
    <property type="entry name" value="NAD(P)-binding Rossmann-like Domain"/>
    <property type="match status" value="1"/>
</dbReference>
<evidence type="ECO:0000256" key="1">
    <source>
        <dbReference type="ARBA" id="ARBA00022857"/>
    </source>
</evidence>
<protein>
    <submittedName>
        <fullName evidence="4">Quinone oxidoreductase putative</fullName>
    </submittedName>
</protein>
<dbReference type="OMA" id="WAEVPDP"/>
<proteinExistence type="predicted"/>
<keyword evidence="1" id="KW-0521">NADP</keyword>
<evidence type="ECO:0000259" key="3">
    <source>
        <dbReference type="SMART" id="SM00829"/>
    </source>
</evidence>
<dbReference type="SUPFAM" id="SSF51735">
    <property type="entry name" value="NAD(P)-binding Rossmann-fold domains"/>
    <property type="match status" value="1"/>
</dbReference>
<dbReference type="InterPro" id="IPR013149">
    <property type="entry name" value="ADH-like_C"/>
</dbReference>
<gene>
    <name evidence="4" type="ORF">BCR43DRAFT_30959</name>
</gene>
<reference evidence="4 5" key="1">
    <citation type="submission" date="2016-07" db="EMBL/GenBank/DDBJ databases">
        <title>Pervasive Adenine N6-methylation of Active Genes in Fungi.</title>
        <authorList>
            <consortium name="DOE Joint Genome Institute"/>
            <person name="Mondo S.J."/>
            <person name="Dannebaum R.O."/>
            <person name="Kuo R.C."/>
            <person name="Labutti K."/>
            <person name="Haridas S."/>
            <person name="Kuo A."/>
            <person name="Salamov A."/>
            <person name="Ahrendt S.R."/>
            <person name="Lipzen A."/>
            <person name="Sullivan W."/>
            <person name="Andreopoulos W.B."/>
            <person name="Clum A."/>
            <person name="Lindquist E."/>
            <person name="Daum C."/>
            <person name="Ramamoorthy G.K."/>
            <person name="Gryganskyi A."/>
            <person name="Culley D."/>
            <person name="Magnuson J.K."/>
            <person name="James T.Y."/>
            <person name="O'Malley M.A."/>
            <person name="Stajich J.E."/>
            <person name="Spatafora J.W."/>
            <person name="Visel A."/>
            <person name="Grigoriev I.V."/>
        </authorList>
    </citation>
    <scope>NUCLEOTIDE SEQUENCE [LARGE SCALE GENOMIC DNA]</scope>
    <source>
        <strain evidence="4 5">NRRL 2496</strain>
    </source>
</reference>
<feature type="domain" description="Enoyl reductase (ER)" evidence="3">
    <location>
        <begin position="13"/>
        <end position="331"/>
    </location>
</feature>
<dbReference type="InterPro" id="IPR014189">
    <property type="entry name" value="Quinone_OxRdtase_PIG3"/>
</dbReference>
<dbReference type="GO" id="GO:0070402">
    <property type="term" value="F:NADPH binding"/>
    <property type="evidence" value="ECO:0007669"/>
    <property type="project" value="TreeGrafter"/>
</dbReference>
<dbReference type="GO" id="GO:0016651">
    <property type="term" value="F:oxidoreductase activity, acting on NAD(P)H"/>
    <property type="evidence" value="ECO:0007669"/>
    <property type="project" value="TreeGrafter"/>
</dbReference>
<keyword evidence="2" id="KW-0560">Oxidoreductase</keyword>
<dbReference type="OrthoDB" id="203908at2759"/>
<dbReference type="InterPro" id="IPR011032">
    <property type="entry name" value="GroES-like_sf"/>
</dbReference>
<dbReference type="STRING" id="13706.A0A1X2HTR9"/>
<dbReference type="InterPro" id="IPR020843">
    <property type="entry name" value="ER"/>
</dbReference>
<evidence type="ECO:0000313" key="5">
    <source>
        <dbReference type="Proteomes" id="UP000242180"/>
    </source>
</evidence>
<dbReference type="SMART" id="SM00829">
    <property type="entry name" value="PKS_ER"/>
    <property type="match status" value="1"/>
</dbReference>
<accession>A0A1X2HTR9</accession>
<dbReference type="AlphaFoldDB" id="A0A1X2HTR9"/>
<dbReference type="Proteomes" id="UP000242180">
    <property type="component" value="Unassembled WGS sequence"/>
</dbReference>
<dbReference type="InterPro" id="IPR013154">
    <property type="entry name" value="ADH-like_N"/>
</dbReference>
<comment type="caution">
    <text evidence="4">The sequence shown here is derived from an EMBL/GenBank/DDBJ whole genome shotgun (WGS) entry which is preliminary data.</text>
</comment>
<dbReference type="InParanoid" id="A0A1X2HTR9"/>
<dbReference type="NCBIfam" id="TIGR02824">
    <property type="entry name" value="quinone_pig3"/>
    <property type="match status" value="1"/>
</dbReference>
<keyword evidence="5" id="KW-1185">Reference proteome</keyword>
<dbReference type="Gene3D" id="3.90.180.10">
    <property type="entry name" value="Medium-chain alcohol dehydrogenases, catalytic domain"/>
    <property type="match status" value="1"/>
</dbReference>
<dbReference type="CDD" id="cd05276">
    <property type="entry name" value="p53_inducible_oxidoreductase"/>
    <property type="match status" value="1"/>
</dbReference>
<dbReference type="InterPro" id="IPR036291">
    <property type="entry name" value="NAD(P)-bd_dom_sf"/>
</dbReference>
<evidence type="ECO:0000256" key="2">
    <source>
        <dbReference type="ARBA" id="ARBA00023002"/>
    </source>
</evidence>
<dbReference type="Pfam" id="PF08240">
    <property type="entry name" value="ADH_N"/>
    <property type="match status" value="1"/>
</dbReference>
<dbReference type="PANTHER" id="PTHR48106:SF18">
    <property type="entry name" value="QUINONE OXIDOREDUCTASE PIG3"/>
    <property type="match status" value="1"/>
</dbReference>
<name>A0A1X2HTR9_SYNRA</name>
<evidence type="ECO:0000313" key="4">
    <source>
        <dbReference type="EMBL" id="ORZ02992.1"/>
    </source>
</evidence>
<dbReference type="Pfam" id="PF00107">
    <property type="entry name" value="ADH_zinc_N"/>
    <property type="match status" value="1"/>
</dbReference>
<sequence>MVNMRAVLVKQPGDAHQLYIGETPKPSPKDSQILVKVKCFCLNRMDINQRQGTYPPPPGASEIIGVEASGIVEEVGSQVTKFKPGDAVFGLMGGGGYAEYAVMEEALAIIKPDSLSFEQAAAIPETWFTAYQALFFVAGLKEGEDILIHAGASGVGIAAIQLAKVAGARHIYVTAGSDDKTAFCEKLGATRGINYKSSNWAEEIAKETNNRGVDVIIDFIGKDYFDYNIGTLAVDGRMVLLAFLSGAVLEKVNIVPLLKKRLRIEGSALRSRSLEYQSRLRDAVWKNVVCDHLGKGDGKYKLFIDKEYDWKNIVDAHLCMESNQTMGKIVCKVTE</sequence>
<dbReference type="PANTHER" id="PTHR48106">
    <property type="entry name" value="QUINONE OXIDOREDUCTASE PIG3-RELATED"/>
    <property type="match status" value="1"/>
</dbReference>